<dbReference type="AlphaFoldDB" id="A0A427AYS5"/>
<dbReference type="InterPro" id="IPR041118">
    <property type="entry name" value="Rx_N"/>
</dbReference>
<evidence type="ECO:0000259" key="7">
    <source>
        <dbReference type="Pfam" id="PF18052"/>
    </source>
</evidence>
<comment type="caution">
    <text evidence="8">The sequence shown here is derived from an EMBL/GenBank/DDBJ whole genome shotgun (WGS) entry which is preliminary data.</text>
</comment>
<feature type="domain" description="Disease resistance N-terminal" evidence="7">
    <location>
        <begin position="123"/>
        <end position="160"/>
    </location>
</feature>
<organism evidence="8 9">
    <name type="scientific">Ensete ventricosum</name>
    <name type="common">Abyssinian banana</name>
    <name type="synonym">Musa ensete</name>
    <dbReference type="NCBI Taxonomy" id="4639"/>
    <lineage>
        <taxon>Eukaryota</taxon>
        <taxon>Viridiplantae</taxon>
        <taxon>Streptophyta</taxon>
        <taxon>Embryophyta</taxon>
        <taxon>Tracheophyta</taxon>
        <taxon>Spermatophyta</taxon>
        <taxon>Magnoliopsida</taxon>
        <taxon>Liliopsida</taxon>
        <taxon>Zingiberales</taxon>
        <taxon>Musaceae</taxon>
        <taxon>Ensete</taxon>
    </lineage>
</organism>
<keyword evidence="3" id="KW-0677">Repeat</keyword>
<dbReference type="Proteomes" id="UP000287651">
    <property type="component" value="Unassembled WGS sequence"/>
</dbReference>
<evidence type="ECO:0000256" key="2">
    <source>
        <dbReference type="ARBA" id="ARBA00022614"/>
    </source>
</evidence>
<reference evidence="8 9" key="1">
    <citation type="journal article" date="2014" name="Agronomy (Basel)">
        <title>A Draft Genome Sequence for Ensete ventricosum, the Drought-Tolerant Tree Against Hunger.</title>
        <authorList>
            <person name="Harrison J."/>
            <person name="Moore K.A."/>
            <person name="Paszkiewicz K."/>
            <person name="Jones T."/>
            <person name="Grant M."/>
            <person name="Ambacheew D."/>
            <person name="Muzemil S."/>
            <person name="Studholme D.J."/>
        </authorList>
    </citation>
    <scope>NUCLEOTIDE SEQUENCE [LARGE SCALE GENOMIC DNA]</scope>
</reference>
<evidence type="ECO:0000313" key="9">
    <source>
        <dbReference type="Proteomes" id="UP000287651"/>
    </source>
</evidence>
<sequence>MFIKLSSHPKVEMVTPVRFLRTDQITFGIVELVLNIDILFLRFAVGVLEPTNKIRKRECKIAHRNPWFATAARSGRRISGFDRWVIARVSAKDRAIEAKEMTGPGRGWEQARPRSTNQALDELKDAEGKQAEEKQGRRWLMGDKEAAHDAEDALDEFEYDYDSILSRVDQSDERQRS</sequence>
<protein>
    <recommendedName>
        <fullName evidence="7">Disease resistance N-terminal domain-containing protein</fullName>
    </recommendedName>
</protein>
<accession>A0A427AYS5</accession>
<dbReference type="GO" id="GO:0000166">
    <property type="term" value="F:nucleotide binding"/>
    <property type="evidence" value="ECO:0007669"/>
    <property type="project" value="UniProtKB-KW"/>
</dbReference>
<evidence type="ECO:0000256" key="3">
    <source>
        <dbReference type="ARBA" id="ARBA00022737"/>
    </source>
</evidence>
<evidence type="ECO:0000256" key="6">
    <source>
        <dbReference type="SAM" id="MobiDB-lite"/>
    </source>
</evidence>
<evidence type="ECO:0000256" key="4">
    <source>
        <dbReference type="ARBA" id="ARBA00022741"/>
    </source>
</evidence>
<dbReference type="Pfam" id="PF18052">
    <property type="entry name" value="Rx_N"/>
    <property type="match status" value="1"/>
</dbReference>
<evidence type="ECO:0000256" key="1">
    <source>
        <dbReference type="ARBA" id="ARBA00008894"/>
    </source>
</evidence>
<dbReference type="GO" id="GO:0006952">
    <property type="term" value="P:defense response"/>
    <property type="evidence" value="ECO:0007669"/>
    <property type="project" value="UniProtKB-KW"/>
</dbReference>
<comment type="similarity">
    <text evidence="1">Belongs to the disease resistance NB-LRR family.</text>
</comment>
<feature type="region of interest" description="Disordered" evidence="6">
    <location>
        <begin position="98"/>
        <end position="145"/>
    </location>
</feature>
<keyword evidence="2" id="KW-0433">Leucine-rich repeat</keyword>
<name>A0A427AYS5_ENSVE</name>
<evidence type="ECO:0000256" key="5">
    <source>
        <dbReference type="ARBA" id="ARBA00022821"/>
    </source>
</evidence>
<keyword evidence="5" id="KW-0611">Plant defense</keyword>
<keyword evidence="4" id="KW-0547">Nucleotide-binding</keyword>
<dbReference type="EMBL" id="AMZH03000920">
    <property type="protein sequence ID" value="RRT81400.1"/>
    <property type="molecule type" value="Genomic_DNA"/>
</dbReference>
<evidence type="ECO:0000313" key="8">
    <source>
        <dbReference type="EMBL" id="RRT81400.1"/>
    </source>
</evidence>
<gene>
    <name evidence="8" type="ORF">B296_00012416</name>
</gene>
<proteinExistence type="inferred from homology"/>
<dbReference type="Gene3D" id="1.20.5.4130">
    <property type="match status" value="1"/>
</dbReference>
<feature type="compositionally biased region" description="Basic and acidic residues" evidence="6">
    <location>
        <begin position="121"/>
        <end position="145"/>
    </location>
</feature>